<dbReference type="RefSeq" id="WP_237966783.1">
    <property type="nucleotide sequence ID" value="NZ_JAKNHQ010000009.1"/>
</dbReference>
<name>A0ABS9MJB4_9FIRM</name>
<sequence>MSIIQCDEDCIYQRDGYCSLEMPSAITNYTGDGCVHCIKVTPRVRPETPANDVQPRI</sequence>
<comment type="caution">
    <text evidence="1">The sequence shown here is derived from an EMBL/GenBank/DDBJ whole genome shotgun (WGS) entry which is preliminary data.</text>
</comment>
<evidence type="ECO:0000313" key="1">
    <source>
        <dbReference type="EMBL" id="MCG4610902.1"/>
    </source>
</evidence>
<dbReference type="Proteomes" id="UP001298681">
    <property type="component" value="Unassembled WGS sequence"/>
</dbReference>
<gene>
    <name evidence="1" type="ORF">L0P57_08140</name>
</gene>
<protein>
    <recommendedName>
        <fullName evidence="3">DUF1540 domain-containing protein</fullName>
    </recommendedName>
</protein>
<evidence type="ECO:0008006" key="3">
    <source>
        <dbReference type="Google" id="ProtNLM"/>
    </source>
</evidence>
<keyword evidence="2" id="KW-1185">Reference proteome</keyword>
<dbReference type="EMBL" id="JAKNHQ010000009">
    <property type="protein sequence ID" value="MCG4610902.1"/>
    <property type="molecule type" value="Genomic_DNA"/>
</dbReference>
<accession>A0ABS9MJB4</accession>
<organism evidence="1 2">
    <name type="scientific">Anaeromassilibacillus senegalensis</name>
    <dbReference type="NCBI Taxonomy" id="1673717"/>
    <lineage>
        <taxon>Bacteria</taxon>
        <taxon>Bacillati</taxon>
        <taxon>Bacillota</taxon>
        <taxon>Clostridia</taxon>
        <taxon>Eubacteriales</taxon>
        <taxon>Acutalibacteraceae</taxon>
        <taxon>Anaeromassilibacillus</taxon>
    </lineage>
</organism>
<evidence type="ECO:0000313" key="2">
    <source>
        <dbReference type="Proteomes" id="UP001298681"/>
    </source>
</evidence>
<proteinExistence type="predicted"/>
<reference evidence="1 2" key="1">
    <citation type="submission" date="2022-01" db="EMBL/GenBank/DDBJ databases">
        <title>Collection of gut derived symbiotic bacterial strains cultured from healthy donors.</title>
        <authorList>
            <person name="Lin H."/>
            <person name="Kohout C."/>
            <person name="Waligurski E."/>
            <person name="Pamer E.G."/>
        </authorList>
    </citation>
    <scope>NUCLEOTIDE SEQUENCE [LARGE SCALE GENOMIC DNA]</scope>
    <source>
        <strain evidence="1 2">DFI.7.58</strain>
    </source>
</reference>